<dbReference type="InterPro" id="IPR016039">
    <property type="entry name" value="Thiolase-like"/>
</dbReference>
<protein>
    <submittedName>
        <fullName evidence="14">Uncharacterized protein</fullName>
    </submittedName>
</protein>
<dbReference type="SMART" id="SM00825">
    <property type="entry name" value="PKS_KS"/>
    <property type="match status" value="1"/>
</dbReference>
<dbReference type="EMBL" id="PSZC01000046">
    <property type="protein sequence ID" value="PPJ30091.1"/>
    <property type="molecule type" value="Genomic_DNA"/>
</dbReference>
<dbReference type="Pfam" id="PF08990">
    <property type="entry name" value="Docking"/>
    <property type="match status" value="1"/>
</dbReference>
<dbReference type="NCBIfam" id="NF045894">
    <property type="entry name" value="PKS_plus_SDR"/>
    <property type="match status" value="1"/>
</dbReference>
<dbReference type="SMART" id="SM01294">
    <property type="entry name" value="PKS_PP_betabranch"/>
    <property type="match status" value="1"/>
</dbReference>
<dbReference type="InterPro" id="IPR020806">
    <property type="entry name" value="PKS_PP-bd"/>
</dbReference>
<dbReference type="InterPro" id="IPR015083">
    <property type="entry name" value="NorB/c/GfsB-D-like_docking"/>
</dbReference>
<evidence type="ECO:0000256" key="4">
    <source>
        <dbReference type="ARBA" id="ARBA00022553"/>
    </source>
</evidence>
<evidence type="ECO:0000256" key="10">
    <source>
        <dbReference type="ARBA" id="ARBA00023315"/>
    </source>
</evidence>
<dbReference type="InterPro" id="IPR018201">
    <property type="entry name" value="Ketoacyl_synth_AS"/>
</dbReference>
<feature type="domain" description="Carrier" evidence="12">
    <location>
        <begin position="1484"/>
        <end position="1559"/>
    </location>
</feature>
<dbReference type="Gene3D" id="3.40.47.10">
    <property type="match status" value="1"/>
</dbReference>
<evidence type="ECO:0000259" key="12">
    <source>
        <dbReference type="PROSITE" id="PS50075"/>
    </source>
</evidence>
<keyword evidence="8" id="KW-0045">Antibiotic biosynthesis</keyword>
<dbReference type="InterPro" id="IPR036736">
    <property type="entry name" value="ACP-like_sf"/>
</dbReference>
<dbReference type="Pfam" id="PF08659">
    <property type="entry name" value="KR"/>
    <property type="match status" value="1"/>
</dbReference>
<dbReference type="InterPro" id="IPR013968">
    <property type="entry name" value="PKS_KR"/>
</dbReference>
<dbReference type="Pfam" id="PF16197">
    <property type="entry name" value="KAsynt_C_assoc"/>
    <property type="match status" value="1"/>
</dbReference>
<dbReference type="Gene3D" id="3.40.366.10">
    <property type="entry name" value="Malonyl-Coenzyme A Acyl Carrier Protein, domain 2"/>
    <property type="match status" value="1"/>
</dbReference>
<keyword evidence="7" id="KW-0443">Lipid metabolism</keyword>
<dbReference type="InterPro" id="IPR032821">
    <property type="entry name" value="PKS_assoc"/>
</dbReference>
<dbReference type="GO" id="GO:0004312">
    <property type="term" value="F:fatty acid synthase activity"/>
    <property type="evidence" value="ECO:0007669"/>
    <property type="project" value="TreeGrafter"/>
</dbReference>
<feature type="coiled-coil region" evidence="11">
    <location>
        <begin position="14"/>
        <end position="41"/>
    </location>
</feature>
<keyword evidence="10" id="KW-0012">Acyltransferase</keyword>
<dbReference type="FunFam" id="3.40.47.10:FF:000019">
    <property type="entry name" value="Polyketide synthase type I"/>
    <property type="match status" value="1"/>
</dbReference>
<dbReference type="InterPro" id="IPR036299">
    <property type="entry name" value="Polyketide_synth_docking_sf"/>
</dbReference>
<evidence type="ECO:0000256" key="1">
    <source>
        <dbReference type="ARBA" id="ARBA00001957"/>
    </source>
</evidence>
<dbReference type="InterPro" id="IPR014030">
    <property type="entry name" value="Ketoacyl_synth_N"/>
</dbReference>
<feature type="domain" description="Ketosynthase family 3 (KS3)" evidence="13">
    <location>
        <begin position="43"/>
        <end position="467"/>
    </location>
</feature>
<dbReference type="GO" id="GO:0004315">
    <property type="term" value="F:3-oxoacyl-[acyl-carrier-protein] synthase activity"/>
    <property type="evidence" value="ECO:0007669"/>
    <property type="project" value="InterPro"/>
</dbReference>
<dbReference type="SMART" id="SM00822">
    <property type="entry name" value="PKS_KR"/>
    <property type="match status" value="1"/>
</dbReference>
<dbReference type="InterPro" id="IPR009081">
    <property type="entry name" value="PP-bd_ACP"/>
</dbReference>
<dbReference type="PANTHER" id="PTHR43775">
    <property type="entry name" value="FATTY ACID SYNTHASE"/>
    <property type="match status" value="1"/>
</dbReference>
<dbReference type="SMART" id="SM00827">
    <property type="entry name" value="PKS_AT"/>
    <property type="match status" value="1"/>
</dbReference>
<evidence type="ECO:0000313" key="15">
    <source>
        <dbReference type="Proteomes" id="UP000239874"/>
    </source>
</evidence>
<dbReference type="SUPFAM" id="SSF101173">
    <property type="entry name" value="Docking domain B of the erythromycin polyketide synthase (DEBS)"/>
    <property type="match status" value="1"/>
</dbReference>
<dbReference type="PROSITE" id="PS00606">
    <property type="entry name" value="KS3_1"/>
    <property type="match status" value="1"/>
</dbReference>
<gene>
    <name evidence="14" type="ORF">C5E45_33975</name>
</gene>
<organism evidence="14 15">
    <name type="scientific">Nocardia nova</name>
    <dbReference type="NCBI Taxonomy" id="37330"/>
    <lineage>
        <taxon>Bacteria</taxon>
        <taxon>Bacillati</taxon>
        <taxon>Actinomycetota</taxon>
        <taxon>Actinomycetes</taxon>
        <taxon>Mycobacteriales</taxon>
        <taxon>Nocardiaceae</taxon>
        <taxon>Nocardia</taxon>
    </lineage>
</organism>
<evidence type="ECO:0000313" key="14">
    <source>
        <dbReference type="EMBL" id="PPJ30091.1"/>
    </source>
</evidence>
<dbReference type="RefSeq" id="WP_104379392.1">
    <property type="nucleotide sequence ID" value="NZ_PSZC01000046.1"/>
</dbReference>
<dbReference type="InterPro" id="IPR016036">
    <property type="entry name" value="Malonyl_transacylase_ACP-bd"/>
</dbReference>
<keyword evidence="9" id="KW-0511">Multifunctional enzyme</keyword>
<keyword evidence="3" id="KW-0596">Phosphopantetheine</keyword>
<dbReference type="SUPFAM" id="SSF47336">
    <property type="entry name" value="ACP-like"/>
    <property type="match status" value="1"/>
</dbReference>
<keyword evidence="6" id="KW-0276">Fatty acid metabolism</keyword>
<dbReference type="SUPFAM" id="SSF51735">
    <property type="entry name" value="NAD(P)-binding Rossmann-fold domains"/>
    <property type="match status" value="2"/>
</dbReference>
<evidence type="ECO:0000259" key="13">
    <source>
        <dbReference type="PROSITE" id="PS52004"/>
    </source>
</evidence>
<proteinExistence type="predicted"/>
<name>A0A2S6AA15_9NOCA</name>
<dbReference type="GO" id="GO:0006633">
    <property type="term" value="P:fatty acid biosynthetic process"/>
    <property type="evidence" value="ECO:0007669"/>
    <property type="project" value="InterPro"/>
</dbReference>
<dbReference type="CDD" id="cd08952">
    <property type="entry name" value="KR_1_SDR_x"/>
    <property type="match status" value="1"/>
</dbReference>
<dbReference type="SUPFAM" id="SSF53901">
    <property type="entry name" value="Thiolase-like"/>
    <property type="match status" value="1"/>
</dbReference>
<keyword evidence="5" id="KW-0808">Transferase</keyword>
<dbReference type="InterPro" id="IPR036291">
    <property type="entry name" value="NAD(P)-bd_dom_sf"/>
</dbReference>
<reference evidence="14 15" key="1">
    <citation type="submission" date="2018-02" db="EMBL/GenBank/DDBJ databases">
        <title>8 Nocardia nova and 1 Nocardia cyriacigeorgica strain used for evolution to TMP-SMX.</title>
        <authorList>
            <person name="Mehta H."/>
            <person name="Weng J."/>
            <person name="Shamoo Y."/>
        </authorList>
    </citation>
    <scope>NUCLEOTIDE SEQUENCE [LARGE SCALE GENOMIC DNA]</scope>
    <source>
        <strain evidence="14 15">MDA3139</strain>
    </source>
</reference>
<comment type="cofactor">
    <cofactor evidence="1">
        <name>pantetheine 4'-phosphate</name>
        <dbReference type="ChEBI" id="CHEBI:47942"/>
    </cofactor>
</comment>
<dbReference type="Pfam" id="PF00550">
    <property type="entry name" value="PP-binding"/>
    <property type="match status" value="1"/>
</dbReference>
<dbReference type="CDD" id="cd00833">
    <property type="entry name" value="PKS"/>
    <property type="match status" value="1"/>
</dbReference>
<evidence type="ECO:0000256" key="7">
    <source>
        <dbReference type="ARBA" id="ARBA00023098"/>
    </source>
</evidence>
<keyword evidence="11" id="KW-0175">Coiled coil</keyword>
<dbReference type="GO" id="GO:0033068">
    <property type="term" value="P:macrolide biosynthetic process"/>
    <property type="evidence" value="ECO:0007669"/>
    <property type="project" value="UniProtKB-ARBA"/>
</dbReference>
<dbReference type="InterPro" id="IPR014043">
    <property type="entry name" value="Acyl_transferase_dom"/>
</dbReference>
<dbReference type="Pfam" id="PF00109">
    <property type="entry name" value="ketoacyl-synt"/>
    <property type="match status" value="1"/>
</dbReference>
<evidence type="ECO:0000256" key="8">
    <source>
        <dbReference type="ARBA" id="ARBA00023194"/>
    </source>
</evidence>
<evidence type="ECO:0000256" key="2">
    <source>
        <dbReference type="ARBA" id="ARBA00005189"/>
    </source>
</evidence>
<dbReference type="InterPro" id="IPR014031">
    <property type="entry name" value="Ketoacyl_synth_C"/>
</dbReference>
<dbReference type="Gene3D" id="1.10.1200.10">
    <property type="entry name" value="ACP-like"/>
    <property type="match status" value="1"/>
</dbReference>
<evidence type="ECO:0000256" key="11">
    <source>
        <dbReference type="SAM" id="Coils"/>
    </source>
</evidence>
<dbReference type="Pfam" id="PF02801">
    <property type="entry name" value="Ketoacyl-synt_C"/>
    <property type="match status" value="1"/>
</dbReference>
<dbReference type="Proteomes" id="UP000239874">
    <property type="component" value="Unassembled WGS sequence"/>
</dbReference>
<comment type="pathway">
    <text evidence="2">Lipid metabolism.</text>
</comment>
<dbReference type="FunFam" id="1.10.1200.10:FF:000007">
    <property type="entry name" value="Probable polyketide synthase pks17"/>
    <property type="match status" value="1"/>
</dbReference>
<evidence type="ECO:0000256" key="3">
    <source>
        <dbReference type="ARBA" id="ARBA00022450"/>
    </source>
</evidence>
<dbReference type="InterPro" id="IPR001227">
    <property type="entry name" value="Ac_transferase_dom_sf"/>
</dbReference>
<dbReference type="GO" id="GO:0031177">
    <property type="term" value="F:phosphopantetheine binding"/>
    <property type="evidence" value="ECO:0007669"/>
    <property type="project" value="InterPro"/>
</dbReference>
<dbReference type="InterPro" id="IPR057326">
    <property type="entry name" value="KR_dom"/>
</dbReference>
<dbReference type="PROSITE" id="PS52004">
    <property type="entry name" value="KS3_2"/>
    <property type="match status" value="1"/>
</dbReference>
<accession>A0A2S6AA15</accession>
<comment type="caution">
    <text evidence="14">The sequence shown here is derived from an EMBL/GenBank/DDBJ whole genome shotgun (WGS) entry which is preliminary data.</text>
</comment>
<dbReference type="SUPFAM" id="SSF55048">
    <property type="entry name" value="Probable ACP-binding domain of malonyl-CoA ACP transacylase"/>
    <property type="match status" value="1"/>
</dbReference>
<sequence>MTTVSGENPTVSGEDRLRAYLKRVTAELQQTRRQLAQATASTEEPIAIVSMACRYPGGVRSPEQLWDLVATGTDAVGAFPANRGWPDGLYDPDPDAPGRSLTDQGGFLYDADRFDAGFFNIGNREAVATDPQQRLMLELSWELLERANIVPESLRGSETGVFTGVMYYDYGTQLPTGSPQDGYVVIGSAASVVSGRIAYHLGLTGPAVTVDTACSSSLVAIAQACAALRRGDARLALAGGVTVMSTPTTFIDFSRQRALSPDGRCRSFSAAADGTGWAEGAGLLLLERESDARRNGHRIHALIRSCAVNQDGASSQLTAPNGPAQERVIGAALAQAGLSPADIDVIEAHGTGTVLGDPIEIGALARAYGPGRRRDDPIHVGSLKSNTGHSQAAAGVGAVIKMTMAMAHERLPKSLYADDPTPHIDWDEIPLRLLAEERAWPRHDRPRRAGISSFGISGTNAHLILEQADVPEVAAGPEAEKARTGSGPYVWVLSARSDSALVAQAEQLSHRLRSEPMPAPAALARTLALGRTAFEHRAAIVGDTVADLLSGLGTLGTQTRGARTYTGRAGQGTVTFLFSGQGSQYPGMGRELRERFPVFREVFDRICGTFDELLAGTASYSLREVIAGEATADDGRPLLDRTLYTQTGLFAVEVALATLLRSWDIVPTRVIGHSIGEIAAAQVAGVLSLDDACRLVAVRARLMQEIATAGAMIAIEATVDEVRAEIRRTGASVDIAAVNAPRSVVISGAPEPTDGLAEQFRQRRRRTKRLNTSRAFHSAQMDGLLAEFEAAAAQLTYRPAAAPIITTGAADSGAVLDVGYWTRQIREPVLFAPAVESARLAGEDAFLEIGPGGVLAALAAETIARSGSTDIARAEPVVIPGLRPDTPADESVLVAVAQLHVAGVTPNWERLQPESPMLTLPTYAFDRERHWPAPQADSGTGADSEFWNAVAGQDSAALRRLLGYTGPDEHVETLVEPLADYHRRHARAQQRDRWTYAAEFGDIGVPPAPADPGDWLVVARPGDDLAARVSEALRALGATVTLLLIDAAELEQPQAFSAALRSAAPAGAPAGIISVVAVGPAETDPAEGVERSLAPAVALARTCDELGWQTRLWTVTSGAVAAVEGDPVPNPAAALVWGFGAIAAVELPHLRGGLLDIDDPGDRSALDAACAAATDRRSAETEIAVRSGRVSARRLVRHRTPAGIQPWVPQSDSTVLITGGLGALGRALARRLVADGARHLLITSRAGIDAPGAKEFVAELAEQGARVRVARCDVADPAQVRAVVNSVAVTTPLSAIFHTAAVLDDASIAALTAEQLRNALAAKAIGAYNLHEATRSLELSAFVLFSSIAGLCGVAGQANYAPANAYLDALARHRHAAGLPATAVSWGLWAGDGIIDYAGARRAESNGFLPMDPGRALDVLPYAIADPAAHLAIADMDWDRLAAQQYNAITGTLAGATTPAVTAEGAHEALWRELHALSAAERHARVVALVQEHIAAVQAVDAPTRIDPRRSFSDQGFDSITAVELRNRLRAHTGLALSPAVLFDYPTPAELADHVLALRYAEAAEPDIVEQITRLGDALATVDGDLAVRARAELTAVLAALGSPDDPEPSEGLDDATDAELAEFIEKNLGIT</sequence>
<dbReference type="SUPFAM" id="SSF52151">
    <property type="entry name" value="FabD/lysophospholipase-like"/>
    <property type="match status" value="1"/>
</dbReference>
<dbReference type="PROSITE" id="PS50075">
    <property type="entry name" value="CARRIER"/>
    <property type="match status" value="1"/>
</dbReference>
<keyword evidence="4" id="KW-0597">Phosphoprotein</keyword>
<evidence type="ECO:0000256" key="5">
    <source>
        <dbReference type="ARBA" id="ARBA00022679"/>
    </source>
</evidence>
<dbReference type="InterPro" id="IPR050091">
    <property type="entry name" value="PKS_NRPS_Biosynth_Enz"/>
</dbReference>
<dbReference type="InterPro" id="IPR020841">
    <property type="entry name" value="PKS_Beta-ketoAc_synthase_dom"/>
</dbReference>
<dbReference type="SMART" id="SM00823">
    <property type="entry name" value="PKS_PP"/>
    <property type="match status" value="1"/>
</dbReference>
<dbReference type="InterPro" id="IPR016035">
    <property type="entry name" value="Acyl_Trfase/lysoPLipase"/>
</dbReference>
<dbReference type="PANTHER" id="PTHR43775:SF51">
    <property type="entry name" value="INACTIVE PHENOLPHTHIOCEROL SYNTHESIS POLYKETIDE SYNTHASE TYPE I PKS1-RELATED"/>
    <property type="match status" value="1"/>
</dbReference>
<dbReference type="OrthoDB" id="4516163at2"/>
<dbReference type="Gene3D" id="3.40.50.720">
    <property type="entry name" value="NAD(P)-binding Rossmann-like Domain"/>
    <property type="match status" value="1"/>
</dbReference>
<dbReference type="Gene3D" id="3.30.70.3290">
    <property type="match status" value="1"/>
</dbReference>
<dbReference type="Pfam" id="PF00698">
    <property type="entry name" value="Acyl_transf_1"/>
    <property type="match status" value="1"/>
</dbReference>
<evidence type="ECO:0000256" key="9">
    <source>
        <dbReference type="ARBA" id="ARBA00023268"/>
    </source>
</evidence>
<evidence type="ECO:0000256" key="6">
    <source>
        <dbReference type="ARBA" id="ARBA00022832"/>
    </source>
</evidence>